<dbReference type="RefSeq" id="WP_324777238.1">
    <property type="nucleotide sequence ID" value="NZ_BAAATS010000007.1"/>
</dbReference>
<organism evidence="1 2">
    <name type="scientific">Streptomyces kunmingensis</name>
    <dbReference type="NCBI Taxonomy" id="68225"/>
    <lineage>
        <taxon>Bacteria</taxon>
        <taxon>Bacillati</taxon>
        <taxon>Actinomycetota</taxon>
        <taxon>Actinomycetes</taxon>
        <taxon>Kitasatosporales</taxon>
        <taxon>Streptomycetaceae</taxon>
        <taxon>Streptomyces</taxon>
    </lineage>
</organism>
<proteinExistence type="predicted"/>
<gene>
    <name evidence="1" type="ORF">OKJ48_44250</name>
</gene>
<name>A0ABU6CS12_9ACTN</name>
<evidence type="ECO:0008006" key="3">
    <source>
        <dbReference type="Google" id="ProtNLM"/>
    </source>
</evidence>
<keyword evidence="2" id="KW-1185">Reference proteome</keyword>
<evidence type="ECO:0000313" key="2">
    <source>
        <dbReference type="Proteomes" id="UP001352223"/>
    </source>
</evidence>
<comment type="caution">
    <text evidence="1">The sequence shown here is derived from an EMBL/GenBank/DDBJ whole genome shotgun (WGS) entry which is preliminary data.</text>
</comment>
<evidence type="ECO:0000313" key="1">
    <source>
        <dbReference type="EMBL" id="MEB3967200.1"/>
    </source>
</evidence>
<sequence>MDEAPEDDLPAPPVRAEGALDSLLARYEARIEQHRRSAAADPERLDQLVAERQELLTDKDLLAELSDEQLLQVTAIYETRNDALDSSQPDAQ</sequence>
<accession>A0ABU6CS12</accession>
<dbReference type="Proteomes" id="UP001352223">
    <property type="component" value="Unassembled WGS sequence"/>
</dbReference>
<protein>
    <recommendedName>
        <fullName evidence="3">PCRF domain-containing protein</fullName>
    </recommendedName>
</protein>
<reference evidence="1 2" key="1">
    <citation type="submission" date="2022-10" db="EMBL/GenBank/DDBJ databases">
        <authorList>
            <person name="Xie J."/>
            <person name="Shen N."/>
        </authorList>
    </citation>
    <scope>NUCLEOTIDE SEQUENCE [LARGE SCALE GENOMIC DNA]</scope>
    <source>
        <strain evidence="1 2">DSM 41681</strain>
    </source>
</reference>
<dbReference type="EMBL" id="JAOZYB010000379">
    <property type="protein sequence ID" value="MEB3967200.1"/>
    <property type="molecule type" value="Genomic_DNA"/>
</dbReference>